<dbReference type="eggNOG" id="COG4962">
    <property type="taxonomic scope" value="Bacteria"/>
</dbReference>
<gene>
    <name evidence="3" type="ORF">PPSC2_27755</name>
</gene>
<dbReference type="PANTHER" id="PTHR30486">
    <property type="entry name" value="TWITCHING MOTILITY PROTEIN PILT"/>
    <property type="match status" value="1"/>
</dbReference>
<name>E3EKD5_PAEPS</name>
<reference evidence="3 4" key="1">
    <citation type="journal article" date="2011" name="J. Bacteriol.">
        <title>Complete genome sequence of Paenibacillus polymyxa SC2, a strain of plant growth-promoting Rhizobacterium with broad-spectrum antimicrobial activity.</title>
        <authorList>
            <person name="Ma M."/>
            <person name="Wang C."/>
            <person name="Ding Y."/>
            <person name="Li L."/>
            <person name="Shen D."/>
            <person name="Jiang X."/>
            <person name="Guan D."/>
            <person name="Cao F."/>
            <person name="Chen H."/>
            <person name="Feng R."/>
            <person name="Wang X."/>
            <person name="Ge Y."/>
            <person name="Yao L."/>
            <person name="Bing X."/>
            <person name="Yang X."/>
            <person name="Li J."/>
            <person name="Du B."/>
        </authorList>
    </citation>
    <scope>NUCLEOTIDE SEQUENCE [LARGE SCALE GENOMIC DNA]</scope>
    <source>
        <strain evidence="3 4">SC2</strain>
        <plasmid evidence="4">pSC2</plasmid>
    </source>
</reference>
<dbReference type="AlphaFoldDB" id="E3EKD5"/>
<dbReference type="Gene3D" id="3.40.50.300">
    <property type="entry name" value="P-loop containing nucleotide triphosphate hydrolases"/>
    <property type="match status" value="1"/>
</dbReference>
<dbReference type="InterPro" id="IPR001482">
    <property type="entry name" value="T2SS/T4SS_dom"/>
</dbReference>
<dbReference type="Proteomes" id="UP000006868">
    <property type="component" value="Plasmid pSC2"/>
</dbReference>
<dbReference type="KEGG" id="ppm:PPSC2_27755"/>
<dbReference type="SUPFAM" id="SSF52540">
    <property type="entry name" value="P-loop containing nucleoside triphosphate hydrolases"/>
    <property type="match status" value="1"/>
</dbReference>
<dbReference type="InterPro" id="IPR050921">
    <property type="entry name" value="T4SS_GSP_E_ATPase"/>
</dbReference>
<evidence type="ECO:0000313" key="3">
    <source>
        <dbReference type="EMBL" id="ADO59462.1"/>
    </source>
</evidence>
<proteinExistence type="inferred from homology"/>
<dbReference type="GO" id="GO:0016887">
    <property type="term" value="F:ATP hydrolysis activity"/>
    <property type="evidence" value="ECO:0007669"/>
    <property type="project" value="InterPro"/>
</dbReference>
<dbReference type="PATRIC" id="fig|886882.15.peg.5881"/>
<dbReference type="HOGENOM" id="CLU_517466_0_0_9"/>
<dbReference type="Pfam" id="PF00437">
    <property type="entry name" value="T2SSE"/>
    <property type="match status" value="1"/>
</dbReference>
<sequence length="534" mass="60987">MNVKFSSNPIVVKHKNKTVGIVQLDLDPSVKDFILEVTDDTNKTIFKGIVDEDTFLSVDSSSLVVTMLYLDPNSQEVLLRKGINLIEQFGLTDIEMDEKVQSVNVKKLYESILAEVKGRMDNPKGSSAEIDHHTLMMNKTTMDKDARAYVQNKIRHVVAQYGMLSDAQVEETAQKIYAELYGMGILQELDDDPLVGEIMVNGYVYPSFRCEIYYIKFGQKLKYDRTFESFEDMYNVYSRAISFSKKEMNNLENASIEATRANRDRVNVIIPDASESYVLNIRKFGNFLPNLDNMKKYGTVNDYLDQLFSVLVRGKANIGIGGEMSTGKTTLINYLLTYTKPEERKVVIAAINETDVDRVLKGHDIVILNVDEEKNFTFERQLRAALRTTASRIIVPESRGQEFRQVYGANFKTSGNMFTAHALDEEAFLDACVDMYIGDSNYTNISHLKNKIAKTIPIVVIMRMVGSEIRIKSVSEVILDEHRNYKKMNVLCHWVQDPEDVTKGVYKRTENRLSMHLKKLLNEYGVPMSQMEKL</sequence>
<dbReference type="EMBL" id="CP002214">
    <property type="protein sequence ID" value="ADO59462.1"/>
    <property type="molecule type" value="Genomic_DNA"/>
</dbReference>
<dbReference type="InterPro" id="IPR027417">
    <property type="entry name" value="P-loop_NTPase"/>
</dbReference>
<evidence type="ECO:0000259" key="2">
    <source>
        <dbReference type="Pfam" id="PF00437"/>
    </source>
</evidence>
<dbReference type="RefSeq" id="WP_013385876.1">
    <property type="nucleotide sequence ID" value="NC_014628.2"/>
</dbReference>
<comment type="similarity">
    <text evidence="1">Belongs to the GSP E family.</text>
</comment>
<geneLocation type="plasmid" evidence="3 4">
    <name>pSC2</name>
</geneLocation>
<dbReference type="OrthoDB" id="9810761at2"/>
<organism evidence="3 4">
    <name type="scientific">Paenibacillus polymyxa (strain SC2)</name>
    <name type="common">Bacillus polymyxa</name>
    <dbReference type="NCBI Taxonomy" id="886882"/>
    <lineage>
        <taxon>Bacteria</taxon>
        <taxon>Bacillati</taxon>
        <taxon>Bacillota</taxon>
        <taxon>Bacilli</taxon>
        <taxon>Bacillales</taxon>
        <taxon>Paenibacillaceae</taxon>
        <taxon>Paenibacillus</taxon>
    </lineage>
</organism>
<keyword evidence="3" id="KW-0614">Plasmid</keyword>
<feature type="domain" description="Bacterial type II secretion system protein E" evidence="2">
    <location>
        <begin position="278"/>
        <end position="408"/>
    </location>
</feature>
<evidence type="ECO:0000313" key="4">
    <source>
        <dbReference type="Proteomes" id="UP000006868"/>
    </source>
</evidence>
<dbReference type="PANTHER" id="PTHR30486:SF6">
    <property type="entry name" value="TYPE IV PILUS RETRACTATION ATPASE PILT"/>
    <property type="match status" value="1"/>
</dbReference>
<accession>E3EKD5</accession>
<protein>
    <recommendedName>
        <fullName evidence="2">Bacterial type II secretion system protein E domain-containing protein</fullName>
    </recommendedName>
</protein>
<evidence type="ECO:0000256" key="1">
    <source>
        <dbReference type="ARBA" id="ARBA00006611"/>
    </source>
</evidence>
<dbReference type="Gene3D" id="3.30.450.380">
    <property type="match status" value="1"/>
</dbReference>